<proteinExistence type="predicted"/>
<keyword evidence="7" id="KW-0067">ATP-binding</keyword>
<feature type="domain" description="Histidine kinase" evidence="10">
    <location>
        <begin position="212"/>
        <end position="425"/>
    </location>
</feature>
<dbReference type="AlphaFoldDB" id="A0A419ESX2"/>
<dbReference type="InterPro" id="IPR000700">
    <property type="entry name" value="PAS-assoc_C"/>
</dbReference>
<dbReference type="EMBL" id="QZKI01000111">
    <property type="protein sequence ID" value="RJP66757.1"/>
    <property type="molecule type" value="Genomic_DNA"/>
</dbReference>
<dbReference type="PANTHER" id="PTHR43065:SF46">
    <property type="entry name" value="C4-DICARBOXYLATE TRANSPORT SENSOR PROTEIN DCTB"/>
    <property type="match status" value="1"/>
</dbReference>
<evidence type="ECO:0000256" key="4">
    <source>
        <dbReference type="ARBA" id="ARBA00022679"/>
    </source>
</evidence>
<evidence type="ECO:0000259" key="12">
    <source>
        <dbReference type="PROSITE" id="PS50113"/>
    </source>
</evidence>
<name>A0A419ESX2_9BACT</name>
<dbReference type="PRINTS" id="PR00344">
    <property type="entry name" value="BCTRLSENSOR"/>
</dbReference>
<comment type="caution">
    <text evidence="13">The sequence shown here is derived from an EMBL/GenBank/DDBJ whole genome shotgun (WGS) entry which is preliminary data.</text>
</comment>
<dbReference type="GO" id="GO:0005524">
    <property type="term" value="F:ATP binding"/>
    <property type="evidence" value="ECO:0007669"/>
    <property type="project" value="UniProtKB-KW"/>
</dbReference>
<dbReference type="InterPro" id="IPR013767">
    <property type="entry name" value="PAS_fold"/>
</dbReference>
<evidence type="ECO:0000256" key="7">
    <source>
        <dbReference type="ARBA" id="ARBA00022840"/>
    </source>
</evidence>
<dbReference type="Pfam" id="PF00512">
    <property type="entry name" value="HisKA"/>
    <property type="match status" value="1"/>
</dbReference>
<dbReference type="Gene3D" id="3.30.565.10">
    <property type="entry name" value="Histidine kinase-like ATPase, C-terminal domain"/>
    <property type="match status" value="1"/>
</dbReference>
<dbReference type="InterPro" id="IPR000014">
    <property type="entry name" value="PAS"/>
</dbReference>
<evidence type="ECO:0000259" key="11">
    <source>
        <dbReference type="PROSITE" id="PS50112"/>
    </source>
</evidence>
<evidence type="ECO:0000313" key="14">
    <source>
        <dbReference type="Proteomes" id="UP000285961"/>
    </source>
</evidence>
<dbReference type="InterPro" id="IPR036890">
    <property type="entry name" value="HATPase_C_sf"/>
</dbReference>
<evidence type="ECO:0000256" key="3">
    <source>
        <dbReference type="ARBA" id="ARBA00022553"/>
    </source>
</evidence>
<dbReference type="SUPFAM" id="SSF55785">
    <property type="entry name" value="PYP-like sensor domain (PAS domain)"/>
    <property type="match status" value="1"/>
</dbReference>
<dbReference type="PROSITE" id="PS50112">
    <property type="entry name" value="PAS"/>
    <property type="match status" value="1"/>
</dbReference>
<comment type="catalytic activity">
    <reaction evidence="1">
        <text>ATP + protein L-histidine = ADP + protein N-phospho-L-histidine.</text>
        <dbReference type="EC" id="2.7.13.3"/>
    </reaction>
</comment>
<dbReference type="InterPro" id="IPR035965">
    <property type="entry name" value="PAS-like_dom_sf"/>
</dbReference>
<keyword evidence="5" id="KW-0547">Nucleotide-binding</keyword>
<dbReference type="CDD" id="cd00082">
    <property type="entry name" value="HisKA"/>
    <property type="match status" value="1"/>
</dbReference>
<evidence type="ECO:0000256" key="5">
    <source>
        <dbReference type="ARBA" id="ARBA00022741"/>
    </source>
</evidence>
<dbReference type="PROSITE" id="PS50113">
    <property type="entry name" value="PAC"/>
    <property type="match status" value="1"/>
</dbReference>
<dbReference type="InterPro" id="IPR004358">
    <property type="entry name" value="Sig_transdc_His_kin-like_C"/>
</dbReference>
<feature type="domain" description="PAC" evidence="12">
    <location>
        <begin position="130"/>
        <end position="182"/>
    </location>
</feature>
<dbReference type="CDD" id="cd00130">
    <property type="entry name" value="PAS"/>
    <property type="match status" value="1"/>
</dbReference>
<accession>A0A419ESX2</accession>
<reference evidence="13 14" key="1">
    <citation type="journal article" date="2017" name="ISME J.">
        <title>Energy and carbon metabolisms in a deep terrestrial subsurface fluid microbial community.</title>
        <authorList>
            <person name="Momper L."/>
            <person name="Jungbluth S.P."/>
            <person name="Lee M.D."/>
            <person name="Amend J.P."/>
        </authorList>
    </citation>
    <scope>NUCLEOTIDE SEQUENCE [LARGE SCALE GENOMIC DNA]</scope>
    <source>
        <strain evidence="13">SURF_17</strain>
    </source>
</reference>
<dbReference type="InterPro" id="IPR005467">
    <property type="entry name" value="His_kinase_dom"/>
</dbReference>
<dbReference type="EC" id="2.7.13.3" evidence="2"/>
<dbReference type="SUPFAM" id="SSF47384">
    <property type="entry name" value="Homodimeric domain of signal transducing histidine kinase"/>
    <property type="match status" value="1"/>
</dbReference>
<keyword evidence="4" id="KW-0808">Transferase</keyword>
<sequence>MPFTPEHFRVVFRLLEEAVVSRGGSRRNDRSLNRTPSPKLSGLLHDSARGKATEISLWQREVIDQLIEWLPTTPILFTDARGIITSHNAAFKKLLGHSPEDINGRSAGEFIVGRNVGRILARLAEFGRVERWKVTLKTKHGKELPCLLRARVVKSREGRVAGMVGVFVDASRKRKTGSTLSGGVKRHGKIADTISDAAHGRDLALIGLLAATIAHEVKNPLASIRLNMEMLEAELKRSSDERVKTDPGELIAAIMNELDQLDTITRDYLVIARNPARRFRRQCLNRVLKELQDFMRPEMDSRDITFVNAFSSDLPSLYFDKGRFKEAIMNLYKNSAEAMPGGGKIRTATHISGRWVEIVISDTGSGVRNADAAKLFRPFFSTKESGTGLGLPIVRDIMAAHGGTIEFYAKARKGTTFLLRLPIMKSGDIIER</sequence>
<evidence type="ECO:0000259" key="10">
    <source>
        <dbReference type="PROSITE" id="PS50109"/>
    </source>
</evidence>
<dbReference type="SMART" id="SM00387">
    <property type="entry name" value="HATPase_c"/>
    <property type="match status" value="1"/>
</dbReference>
<gene>
    <name evidence="13" type="ORF">C4532_15510</name>
</gene>
<dbReference type="Pfam" id="PF02518">
    <property type="entry name" value="HATPase_c"/>
    <property type="match status" value="1"/>
</dbReference>
<dbReference type="Proteomes" id="UP000285961">
    <property type="component" value="Unassembled WGS sequence"/>
</dbReference>
<keyword evidence="8" id="KW-0902">Two-component regulatory system</keyword>
<evidence type="ECO:0000256" key="9">
    <source>
        <dbReference type="SAM" id="MobiDB-lite"/>
    </source>
</evidence>
<evidence type="ECO:0000256" key="8">
    <source>
        <dbReference type="ARBA" id="ARBA00023012"/>
    </source>
</evidence>
<evidence type="ECO:0000256" key="1">
    <source>
        <dbReference type="ARBA" id="ARBA00000085"/>
    </source>
</evidence>
<dbReference type="InterPro" id="IPR036097">
    <property type="entry name" value="HisK_dim/P_sf"/>
</dbReference>
<dbReference type="Pfam" id="PF00989">
    <property type="entry name" value="PAS"/>
    <property type="match status" value="1"/>
</dbReference>
<dbReference type="PANTHER" id="PTHR43065">
    <property type="entry name" value="SENSOR HISTIDINE KINASE"/>
    <property type="match status" value="1"/>
</dbReference>
<evidence type="ECO:0000256" key="2">
    <source>
        <dbReference type="ARBA" id="ARBA00012438"/>
    </source>
</evidence>
<keyword evidence="3" id="KW-0597">Phosphoprotein</keyword>
<dbReference type="SMART" id="SM00388">
    <property type="entry name" value="HisKA"/>
    <property type="match status" value="1"/>
</dbReference>
<protein>
    <recommendedName>
        <fullName evidence="2">histidine kinase</fullName>
        <ecNumber evidence="2">2.7.13.3</ecNumber>
    </recommendedName>
</protein>
<dbReference type="Gene3D" id="1.10.287.130">
    <property type="match status" value="1"/>
</dbReference>
<feature type="region of interest" description="Disordered" evidence="9">
    <location>
        <begin position="25"/>
        <end position="45"/>
    </location>
</feature>
<organism evidence="13 14">
    <name type="scientific">Candidatus Abyssobacteria bacterium SURF_17</name>
    <dbReference type="NCBI Taxonomy" id="2093361"/>
    <lineage>
        <taxon>Bacteria</taxon>
        <taxon>Pseudomonadati</taxon>
        <taxon>Candidatus Hydrogenedentota</taxon>
        <taxon>Candidatus Abyssobacteria</taxon>
    </lineage>
</organism>
<dbReference type="NCBIfam" id="TIGR00229">
    <property type="entry name" value="sensory_box"/>
    <property type="match status" value="1"/>
</dbReference>
<dbReference type="InterPro" id="IPR003594">
    <property type="entry name" value="HATPase_dom"/>
</dbReference>
<feature type="domain" description="PAS" evidence="11">
    <location>
        <begin position="59"/>
        <end position="106"/>
    </location>
</feature>
<dbReference type="PROSITE" id="PS50109">
    <property type="entry name" value="HIS_KIN"/>
    <property type="match status" value="1"/>
</dbReference>
<keyword evidence="6" id="KW-0418">Kinase</keyword>
<dbReference type="GO" id="GO:0000155">
    <property type="term" value="F:phosphorelay sensor kinase activity"/>
    <property type="evidence" value="ECO:0007669"/>
    <property type="project" value="InterPro"/>
</dbReference>
<evidence type="ECO:0000313" key="13">
    <source>
        <dbReference type="EMBL" id="RJP66757.1"/>
    </source>
</evidence>
<dbReference type="InterPro" id="IPR003661">
    <property type="entry name" value="HisK_dim/P_dom"/>
</dbReference>
<dbReference type="Gene3D" id="3.30.450.20">
    <property type="entry name" value="PAS domain"/>
    <property type="match status" value="1"/>
</dbReference>
<dbReference type="SUPFAM" id="SSF55874">
    <property type="entry name" value="ATPase domain of HSP90 chaperone/DNA topoisomerase II/histidine kinase"/>
    <property type="match status" value="1"/>
</dbReference>
<dbReference type="CDD" id="cd00075">
    <property type="entry name" value="HATPase"/>
    <property type="match status" value="1"/>
</dbReference>
<evidence type="ECO:0000256" key="6">
    <source>
        <dbReference type="ARBA" id="ARBA00022777"/>
    </source>
</evidence>
<dbReference type="GO" id="GO:0006355">
    <property type="term" value="P:regulation of DNA-templated transcription"/>
    <property type="evidence" value="ECO:0007669"/>
    <property type="project" value="InterPro"/>
</dbReference>
<dbReference type="SMART" id="SM00091">
    <property type="entry name" value="PAS"/>
    <property type="match status" value="1"/>
</dbReference>